<feature type="non-terminal residue" evidence="1">
    <location>
        <position position="70"/>
    </location>
</feature>
<evidence type="ECO:0000313" key="1">
    <source>
        <dbReference type="EMBL" id="MFD3227075.1"/>
    </source>
</evidence>
<evidence type="ECO:0000313" key="2">
    <source>
        <dbReference type="Proteomes" id="UP001598201"/>
    </source>
</evidence>
<protein>
    <submittedName>
        <fullName evidence="1">Uncharacterized protein</fullName>
    </submittedName>
</protein>
<dbReference type="Proteomes" id="UP001598201">
    <property type="component" value="Unassembled WGS sequence"/>
</dbReference>
<gene>
    <name evidence="1" type="ORF">ACFPK4_26425</name>
</gene>
<keyword evidence="2" id="KW-1185">Reference proteome</keyword>
<comment type="caution">
    <text evidence="1">The sequence shown here is derived from an EMBL/GenBank/DDBJ whole genome shotgun (WGS) entry which is preliminary data.</text>
</comment>
<dbReference type="EMBL" id="JBHUCJ010000139">
    <property type="protein sequence ID" value="MFD3227075.1"/>
    <property type="molecule type" value="Genomic_DNA"/>
</dbReference>
<dbReference type="RefSeq" id="WP_379672422.1">
    <property type="nucleotide sequence ID" value="NZ_JBHUCJ010000139.1"/>
</dbReference>
<proteinExistence type="predicted"/>
<accession>A0ABW6CG63</accession>
<sequence length="70" mass="7895">MKQWTAHTFVLHMKVESTQHPIYRTLFQIFIAMGSNYMDLAKIWKGSHKGGGNSLPCEGEGWGGVLRSKT</sequence>
<organism evidence="1 2">
    <name type="scientific">Rahnella sp. (strain Y9602)</name>
    <dbReference type="NCBI Taxonomy" id="2703885"/>
    <lineage>
        <taxon>Bacteria</taxon>
        <taxon>Pseudomonadati</taxon>
        <taxon>Pseudomonadota</taxon>
        <taxon>Gammaproteobacteria</taxon>
        <taxon>Enterobacterales</taxon>
        <taxon>Yersiniaceae</taxon>
        <taxon>Rahnella</taxon>
    </lineage>
</organism>
<reference evidence="1 2" key="1">
    <citation type="submission" date="2024-09" db="EMBL/GenBank/DDBJ databases">
        <title>Genomes of Rahnella.</title>
        <authorList>
            <person name="Mnguni F.C."/>
            <person name="Shin G.Y."/>
            <person name="Coutinho T."/>
        </authorList>
    </citation>
    <scope>NUCLEOTIDE SEQUENCE [LARGE SCALE GENOMIC DNA]</scope>
    <source>
        <strain evidence="1 2">20WA0057</strain>
    </source>
</reference>
<name>A0ABW6CG63_RAHSY</name>